<evidence type="ECO:0000256" key="13">
    <source>
        <dbReference type="PIRSR" id="PIRSR600823-1"/>
    </source>
</evidence>
<evidence type="ECO:0000256" key="2">
    <source>
        <dbReference type="ARBA" id="ARBA00006873"/>
    </source>
</evidence>
<accession>A0A5P1FMD0</accession>
<evidence type="ECO:0000259" key="19">
    <source>
        <dbReference type="PROSITE" id="PS50873"/>
    </source>
</evidence>
<dbReference type="Gene3D" id="1.10.520.10">
    <property type="match status" value="1"/>
</dbReference>
<dbReference type="InterPro" id="IPR033905">
    <property type="entry name" value="Secretory_peroxidase"/>
</dbReference>
<feature type="binding site" evidence="15">
    <location>
        <position position="197"/>
    </location>
    <ligand>
        <name>Ca(2+)</name>
        <dbReference type="ChEBI" id="CHEBI:29108"/>
        <label>2</label>
    </ligand>
</feature>
<evidence type="ECO:0000256" key="15">
    <source>
        <dbReference type="PIRSR" id="PIRSR600823-3"/>
    </source>
</evidence>
<keyword evidence="7 18" id="KW-0560">Oxidoreductase</keyword>
<comment type="similarity">
    <text evidence="18">Belongs to the peroxidase family. Classical plant (class III) peroxidase subfamily.</text>
</comment>
<evidence type="ECO:0000256" key="5">
    <source>
        <dbReference type="ARBA" id="ARBA00022723"/>
    </source>
</evidence>
<feature type="binding site" evidence="15">
    <location>
        <position position="79"/>
    </location>
    <ligand>
        <name>Ca(2+)</name>
        <dbReference type="ChEBI" id="CHEBI:29108"/>
        <label>1</label>
    </ligand>
</feature>
<keyword evidence="18" id="KW-0964">Secreted</keyword>
<feature type="site" description="Transition state stabilizer" evidence="16">
    <location>
        <position position="65"/>
    </location>
</feature>
<evidence type="ECO:0000256" key="1">
    <source>
        <dbReference type="ARBA" id="ARBA00000189"/>
    </source>
</evidence>
<dbReference type="InterPro" id="IPR010255">
    <property type="entry name" value="Haem_peroxidase_sf"/>
</dbReference>
<feature type="binding site" description="axial binding residue" evidence="15">
    <location>
        <position position="196"/>
    </location>
    <ligand>
        <name>heme b</name>
        <dbReference type="ChEBI" id="CHEBI:60344"/>
    </ligand>
    <ligandPart>
        <name>Fe</name>
        <dbReference type="ChEBI" id="CHEBI:18248"/>
    </ligandPart>
</feature>
<feature type="binding site" evidence="15">
    <location>
        <position position="75"/>
    </location>
    <ligand>
        <name>Ca(2+)</name>
        <dbReference type="ChEBI" id="CHEBI:29108"/>
        <label>1</label>
    </ligand>
</feature>
<keyword evidence="6 15" id="KW-0106">Calcium</keyword>
<comment type="cofactor">
    <cofactor evidence="15 18">
        <name>heme b</name>
        <dbReference type="ChEBI" id="CHEBI:60344"/>
    </cofactor>
    <text evidence="15 18">Binds 1 heme b (iron(II)-protoporphyrin IX) group per subunit.</text>
</comment>
<dbReference type="Pfam" id="PF00141">
    <property type="entry name" value="peroxidase"/>
    <property type="match status" value="1"/>
</dbReference>
<keyword evidence="8 15" id="KW-0408">Iron</keyword>
<gene>
    <name evidence="20" type="ORF">A4U43_C01F5850</name>
</gene>
<dbReference type="FunFam" id="1.10.420.10:FF:000001">
    <property type="entry name" value="Peroxidase"/>
    <property type="match status" value="1"/>
</dbReference>
<feature type="disulfide bond" evidence="17">
    <location>
        <begin position="71"/>
        <end position="76"/>
    </location>
</feature>
<comment type="subcellular location">
    <subcellularLocation>
        <location evidence="18">Secreted</location>
    </subcellularLocation>
</comment>
<feature type="binding site" evidence="15">
    <location>
        <position position="70"/>
    </location>
    <ligand>
        <name>Ca(2+)</name>
        <dbReference type="ChEBI" id="CHEBI:29108"/>
        <label>1</label>
    </ligand>
</feature>
<dbReference type="AlphaFoldDB" id="A0A5P1FMD0"/>
<comment type="cofactor">
    <cofactor evidence="15 18">
        <name>Ca(2+)</name>
        <dbReference type="ChEBI" id="CHEBI:29108"/>
    </cofactor>
    <text evidence="15 18">Binds 2 calcium ions per subunit.</text>
</comment>
<dbReference type="GO" id="GO:0006979">
    <property type="term" value="P:response to oxidative stress"/>
    <property type="evidence" value="ECO:0007669"/>
    <property type="project" value="UniProtKB-UniRule"/>
</dbReference>
<dbReference type="EMBL" id="CM007381">
    <property type="protein sequence ID" value="ONK79388.1"/>
    <property type="molecule type" value="Genomic_DNA"/>
</dbReference>
<organism evidence="20 21">
    <name type="scientific">Asparagus officinalis</name>
    <name type="common">Garden asparagus</name>
    <dbReference type="NCBI Taxonomy" id="4686"/>
    <lineage>
        <taxon>Eukaryota</taxon>
        <taxon>Viridiplantae</taxon>
        <taxon>Streptophyta</taxon>
        <taxon>Embryophyta</taxon>
        <taxon>Tracheophyta</taxon>
        <taxon>Spermatophyta</taxon>
        <taxon>Magnoliopsida</taxon>
        <taxon>Liliopsida</taxon>
        <taxon>Asparagales</taxon>
        <taxon>Asparagaceae</taxon>
        <taxon>Asparagoideae</taxon>
        <taxon>Asparagus</taxon>
    </lineage>
</organism>
<name>A0A5P1FMD0_ASPOF</name>
<comment type="catalytic activity">
    <reaction evidence="1 18">
        <text>2 a phenolic donor + H2O2 = 2 a phenolic radical donor + 2 H2O</text>
        <dbReference type="Rhea" id="RHEA:56136"/>
        <dbReference type="ChEBI" id="CHEBI:15377"/>
        <dbReference type="ChEBI" id="CHEBI:16240"/>
        <dbReference type="ChEBI" id="CHEBI:139520"/>
        <dbReference type="ChEBI" id="CHEBI:139521"/>
        <dbReference type="EC" id="1.11.1.7"/>
    </reaction>
</comment>
<evidence type="ECO:0000256" key="6">
    <source>
        <dbReference type="ARBA" id="ARBA00022837"/>
    </source>
</evidence>
<dbReference type="Gramene" id="ONK79388">
    <property type="protein sequence ID" value="ONK79388"/>
    <property type="gene ID" value="A4U43_C01F5850"/>
</dbReference>
<keyword evidence="9 17" id="KW-1015">Disulfide bond</keyword>
<feature type="disulfide bond" evidence="17">
    <location>
        <begin position="124"/>
        <end position="326"/>
    </location>
</feature>
<evidence type="ECO:0000256" key="18">
    <source>
        <dbReference type="RuleBase" id="RU362060"/>
    </source>
</evidence>
<feature type="binding site" evidence="15">
    <location>
        <position position="91"/>
    </location>
    <ligand>
        <name>Ca(2+)</name>
        <dbReference type="ChEBI" id="CHEBI:29108"/>
        <label>1</label>
    </ligand>
</feature>
<evidence type="ECO:0000256" key="17">
    <source>
        <dbReference type="PIRSR" id="PIRSR600823-5"/>
    </source>
</evidence>
<keyword evidence="5 15" id="KW-0479">Metal-binding</keyword>
<keyword evidence="11" id="KW-0873">Pyrrolidone carboxylic acid</keyword>
<evidence type="ECO:0000256" key="9">
    <source>
        <dbReference type="ARBA" id="ARBA00023157"/>
    </source>
</evidence>
<feature type="active site" description="Proton acceptor" evidence="13">
    <location>
        <position position="69"/>
    </location>
</feature>
<dbReference type="GO" id="GO:0005576">
    <property type="term" value="C:extracellular region"/>
    <property type="evidence" value="ECO:0007669"/>
    <property type="project" value="UniProtKB-SubCell"/>
</dbReference>
<evidence type="ECO:0000256" key="4">
    <source>
        <dbReference type="ARBA" id="ARBA00022617"/>
    </source>
</evidence>
<feature type="binding site" evidence="15">
    <location>
        <position position="257"/>
    </location>
    <ligand>
        <name>Ca(2+)</name>
        <dbReference type="ChEBI" id="CHEBI:29108"/>
        <label>2</label>
    </ligand>
</feature>
<sequence length="331" mass="36109">MSPTRLLLFGLMAIVLYSSVSLAQDNSQLSLDYYKKSCPDAEKIVREEMECAVHEDPRNAAGILRLHFHDCFVQGCDGSVLLDDTVTLKGEKKASESLNSLIGFELVDRIKNQLESRCPGTVSCADLLAIAARDAVVLVGGPYWDVPVGRKDSKKASLELANADIPTSDEGLVALITKFSEKGLSVTDMVALAGAHTIGMARCTNFKARIYSGDFQQTSHYNPASALYLTKLVSTCPLSGGDDNITPMDYITPTLFDNAFYESLIRGDGLLNSDQEMYSTFIGFESTDLVKKYAIDPIAFFKQFSDSMVKLGNITNPEGGEVRTSCRFVNA</sequence>
<dbReference type="InterPro" id="IPR000823">
    <property type="entry name" value="Peroxidase_pln"/>
</dbReference>
<feature type="disulfide bond" evidence="17">
    <location>
        <begin position="203"/>
        <end position="236"/>
    </location>
</feature>
<dbReference type="Proteomes" id="UP000243459">
    <property type="component" value="Chromosome 1"/>
</dbReference>
<keyword evidence="4 18" id="KW-0349">Heme</keyword>
<keyword evidence="3 18" id="KW-0575">Peroxidase</keyword>
<dbReference type="PROSITE" id="PS00435">
    <property type="entry name" value="PEROXIDASE_1"/>
    <property type="match status" value="1"/>
</dbReference>
<feature type="binding site" evidence="15">
    <location>
        <position position="252"/>
    </location>
    <ligand>
        <name>Ca(2+)</name>
        <dbReference type="ChEBI" id="CHEBI:29108"/>
        <label>2</label>
    </ligand>
</feature>
<comment type="function">
    <text evidence="18">Removal of H(2)O(2), oxidation of toxic reductants, biosynthesis and degradation of lignin, suberization, auxin catabolism, response to environmental stresses such as wounding, pathogen attack and oxidative stress.</text>
</comment>
<dbReference type="FunFam" id="1.10.520.10:FF:000001">
    <property type="entry name" value="Peroxidase"/>
    <property type="match status" value="1"/>
</dbReference>
<dbReference type="GO" id="GO:0042744">
    <property type="term" value="P:hydrogen peroxide catabolic process"/>
    <property type="evidence" value="ECO:0007669"/>
    <property type="project" value="UniProtKB-KW"/>
</dbReference>
<evidence type="ECO:0000256" key="11">
    <source>
        <dbReference type="ARBA" id="ARBA00023283"/>
    </source>
</evidence>
<dbReference type="PANTHER" id="PTHR31388">
    <property type="entry name" value="PEROXIDASE 72-RELATED"/>
    <property type="match status" value="1"/>
</dbReference>
<feature type="disulfide bond" evidence="17">
    <location>
        <begin position="38"/>
        <end position="118"/>
    </location>
</feature>
<keyword evidence="21" id="KW-1185">Reference proteome</keyword>
<protein>
    <recommendedName>
        <fullName evidence="18">Peroxidase</fullName>
        <ecNumber evidence="18">1.11.1.7</ecNumber>
    </recommendedName>
</protein>
<dbReference type="InterPro" id="IPR019793">
    <property type="entry name" value="Peroxidases_heam-ligand_BS"/>
</dbReference>
<evidence type="ECO:0000256" key="16">
    <source>
        <dbReference type="PIRSR" id="PIRSR600823-4"/>
    </source>
</evidence>
<evidence type="ECO:0000256" key="12">
    <source>
        <dbReference type="ARBA" id="ARBA00023324"/>
    </source>
</evidence>
<dbReference type="InterPro" id="IPR019794">
    <property type="entry name" value="Peroxidases_AS"/>
</dbReference>
<dbReference type="CDD" id="cd00693">
    <property type="entry name" value="secretory_peroxidase"/>
    <property type="match status" value="1"/>
</dbReference>
<feature type="binding site" evidence="15">
    <location>
        <position position="77"/>
    </location>
    <ligand>
        <name>Ca(2+)</name>
        <dbReference type="ChEBI" id="CHEBI:29108"/>
        <label>1</label>
    </ligand>
</feature>
<dbReference type="GO" id="GO:0140825">
    <property type="term" value="F:lactoperoxidase activity"/>
    <property type="evidence" value="ECO:0007669"/>
    <property type="project" value="UniProtKB-EC"/>
</dbReference>
<keyword evidence="18" id="KW-0732">Signal</keyword>
<keyword evidence="10" id="KW-0325">Glycoprotein</keyword>
<evidence type="ECO:0000256" key="8">
    <source>
        <dbReference type="ARBA" id="ARBA00023004"/>
    </source>
</evidence>
<proteinExistence type="inferred from homology"/>
<evidence type="ECO:0000313" key="20">
    <source>
        <dbReference type="EMBL" id="ONK79388.1"/>
    </source>
</evidence>
<dbReference type="GO" id="GO:0020037">
    <property type="term" value="F:heme binding"/>
    <property type="evidence" value="ECO:0007669"/>
    <property type="project" value="UniProtKB-UniRule"/>
</dbReference>
<dbReference type="PANTHER" id="PTHR31388:SF9">
    <property type="entry name" value="PEROXIDASE 11"/>
    <property type="match status" value="1"/>
</dbReference>
<evidence type="ECO:0000256" key="10">
    <source>
        <dbReference type="ARBA" id="ARBA00023180"/>
    </source>
</evidence>
<evidence type="ECO:0000256" key="14">
    <source>
        <dbReference type="PIRSR" id="PIRSR600823-2"/>
    </source>
</evidence>
<dbReference type="PRINTS" id="PR00458">
    <property type="entry name" value="PEROXIDASE"/>
</dbReference>
<dbReference type="OMA" id="MDYVTPE"/>
<dbReference type="PROSITE" id="PS00436">
    <property type="entry name" value="PEROXIDASE_2"/>
    <property type="match status" value="1"/>
</dbReference>
<feature type="signal peptide" evidence="18">
    <location>
        <begin position="1"/>
        <end position="23"/>
    </location>
</feature>
<feature type="binding site" evidence="14">
    <location>
        <position position="166"/>
    </location>
    <ligand>
        <name>substrate</name>
    </ligand>
</feature>
<evidence type="ECO:0000256" key="7">
    <source>
        <dbReference type="ARBA" id="ARBA00023002"/>
    </source>
</evidence>
<evidence type="ECO:0000256" key="3">
    <source>
        <dbReference type="ARBA" id="ARBA00022559"/>
    </source>
</evidence>
<dbReference type="PROSITE" id="PS50873">
    <property type="entry name" value="PEROXIDASE_4"/>
    <property type="match status" value="1"/>
</dbReference>
<feature type="binding site" evidence="15">
    <location>
        <position position="73"/>
    </location>
    <ligand>
        <name>Ca(2+)</name>
        <dbReference type="ChEBI" id="CHEBI:29108"/>
        <label>1</label>
    </ligand>
</feature>
<feature type="chain" id="PRO_5024499925" description="Peroxidase" evidence="18">
    <location>
        <begin position="24"/>
        <end position="331"/>
    </location>
</feature>
<reference evidence="21" key="1">
    <citation type="journal article" date="2017" name="Nat. Commun.">
        <title>The asparagus genome sheds light on the origin and evolution of a young Y chromosome.</title>
        <authorList>
            <person name="Harkess A."/>
            <person name="Zhou J."/>
            <person name="Xu C."/>
            <person name="Bowers J.E."/>
            <person name="Van der Hulst R."/>
            <person name="Ayyampalayam S."/>
            <person name="Mercati F."/>
            <person name="Riccardi P."/>
            <person name="McKain M.R."/>
            <person name="Kakrana A."/>
            <person name="Tang H."/>
            <person name="Ray J."/>
            <person name="Groenendijk J."/>
            <person name="Arikit S."/>
            <person name="Mathioni S.M."/>
            <person name="Nakano M."/>
            <person name="Shan H."/>
            <person name="Telgmann-Rauber A."/>
            <person name="Kanno A."/>
            <person name="Yue Z."/>
            <person name="Chen H."/>
            <person name="Li W."/>
            <person name="Chen Y."/>
            <person name="Xu X."/>
            <person name="Zhang Y."/>
            <person name="Luo S."/>
            <person name="Chen H."/>
            <person name="Gao J."/>
            <person name="Mao Z."/>
            <person name="Pires J.C."/>
            <person name="Luo M."/>
            <person name="Kudrna D."/>
            <person name="Wing R.A."/>
            <person name="Meyers B.C."/>
            <person name="Yi K."/>
            <person name="Kong H."/>
            <person name="Lavrijsen P."/>
            <person name="Sunseri F."/>
            <person name="Falavigna A."/>
            <person name="Ye Y."/>
            <person name="Leebens-Mack J.H."/>
            <person name="Chen G."/>
        </authorList>
    </citation>
    <scope>NUCLEOTIDE SEQUENCE [LARGE SCALE GENOMIC DNA]</scope>
    <source>
        <strain evidence="21">cv. DH0086</strain>
    </source>
</reference>
<dbReference type="PRINTS" id="PR00461">
    <property type="entry name" value="PLPEROXIDASE"/>
</dbReference>
<evidence type="ECO:0000313" key="21">
    <source>
        <dbReference type="Proteomes" id="UP000243459"/>
    </source>
</evidence>
<dbReference type="Gene3D" id="1.10.420.10">
    <property type="entry name" value="Peroxidase, domain 2"/>
    <property type="match status" value="1"/>
</dbReference>
<feature type="binding site" evidence="15">
    <location>
        <position position="249"/>
    </location>
    <ligand>
        <name>Ca(2+)</name>
        <dbReference type="ChEBI" id="CHEBI:29108"/>
        <label>2</label>
    </ligand>
</feature>
<dbReference type="GO" id="GO:0046872">
    <property type="term" value="F:metal ion binding"/>
    <property type="evidence" value="ECO:0007669"/>
    <property type="project" value="UniProtKB-UniRule"/>
</dbReference>
<comment type="similarity">
    <text evidence="2">Belongs to the peroxidase family. Ascorbate peroxidase subfamily.</text>
</comment>
<dbReference type="EC" id="1.11.1.7" evidence="18"/>
<dbReference type="SUPFAM" id="SSF48113">
    <property type="entry name" value="Heme-dependent peroxidases"/>
    <property type="match status" value="1"/>
</dbReference>
<keyword evidence="12 18" id="KW-0376">Hydrogen peroxide</keyword>
<feature type="domain" description="Plant heme peroxidase family profile" evidence="19">
    <location>
        <begin position="28"/>
        <end position="330"/>
    </location>
</feature>
<dbReference type="InterPro" id="IPR002016">
    <property type="entry name" value="Haem_peroxidase"/>
</dbReference>